<gene>
    <name evidence="8" type="primary">tsaD</name>
    <name evidence="10" type="ordered locus">Despr_0981</name>
</gene>
<comment type="cofactor">
    <cofactor evidence="8">
        <name>Fe(2+)</name>
        <dbReference type="ChEBI" id="CHEBI:29033"/>
    </cofactor>
    <text evidence="8">Binds 1 Fe(2+) ion per subunit.</text>
</comment>
<dbReference type="InterPro" id="IPR043129">
    <property type="entry name" value="ATPase_NBD"/>
</dbReference>
<keyword evidence="3 8" id="KW-0819">tRNA processing</keyword>
<reference evidence="10 11" key="1">
    <citation type="journal article" date="2011" name="Stand. Genomic Sci.">
        <title>Complete genome sequence of Desulfobulbus propionicus type strain (1pr3).</title>
        <authorList>
            <person name="Pagani I."/>
            <person name="Lapidus A."/>
            <person name="Nolan M."/>
            <person name="Lucas S."/>
            <person name="Hammon N."/>
            <person name="Deshpande S."/>
            <person name="Cheng J.F."/>
            <person name="Chertkov O."/>
            <person name="Davenport K."/>
            <person name="Tapia R."/>
            <person name="Han C."/>
            <person name="Goodwin L."/>
            <person name="Pitluck S."/>
            <person name="Liolios K."/>
            <person name="Mavromatis K."/>
            <person name="Ivanova N."/>
            <person name="Mikhailova N."/>
            <person name="Pati A."/>
            <person name="Chen A."/>
            <person name="Palaniappan K."/>
            <person name="Land M."/>
            <person name="Hauser L."/>
            <person name="Chang Y.J."/>
            <person name="Jeffries C.D."/>
            <person name="Detter J.C."/>
            <person name="Brambilla E."/>
            <person name="Kannan K.P."/>
            <person name="Djao O.D."/>
            <person name="Rohde M."/>
            <person name="Pukall R."/>
            <person name="Spring S."/>
            <person name="Goker M."/>
            <person name="Sikorski J."/>
            <person name="Woyke T."/>
            <person name="Bristow J."/>
            <person name="Eisen J.A."/>
            <person name="Markowitz V."/>
            <person name="Hugenholtz P."/>
            <person name="Kyrpides N.C."/>
            <person name="Klenk H.P."/>
        </authorList>
    </citation>
    <scope>NUCLEOTIDE SEQUENCE [LARGE SCALE GENOMIC DNA]</scope>
    <source>
        <strain evidence="11">ATCC 33891 / DSM 2032 / 1pr3</strain>
    </source>
</reference>
<dbReference type="HAMAP" id="MF_01445">
    <property type="entry name" value="TsaD"/>
    <property type="match status" value="1"/>
</dbReference>
<proteinExistence type="inferred from homology"/>
<evidence type="ECO:0000256" key="1">
    <source>
        <dbReference type="ARBA" id="ARBA00022490"/>
    </source>
</evidence>
<protein>
    <recommendedName>
        <fullName evidence="8">tRNA N6-adenosine threonylcarbamoyltransferase</fullName>
        <ecNumber evidence="8">2.3.1.234</ecNumber>
    </recommendedName>
    <alternativeName>
        <fullName evidence="8">N6-L-threonylcarbamoyladenine synthase</fullName>
        <shortName evidence="8">t(6)A synthase</shortName>
    </alternativeName>
    <alternativeName>
        <fullName evidence="8">t(6)A37 threonylcarbamoyladenosine biosynthesis protein TsaD</fullName>
    </alternativeName>
    <alternativeName>
        <fullName evidence="8">tRNA threonylcarbamoyladenosine biosynthesis protein TsaD</fullName>
    </alternativeName>
</protein>
<dbReference type="KEGG" id="dpr:Despr_0981"/>
<comment type="caution">
    <text evidence="8">Lacks conserved residue(s) required for the propagation of feature annotation.</text>
</comment>
<comment type="similarity">
    <text evidence="8">Belongs to the KAE1 / TsaD family.</text>
</comment>
<dbReference type="NCBIfam" id="TIGR00329">
    <property type="entry name" value="gcp_kae1"/>
    <property type="match status" value="1"/>
</dbReference>
<feature type="binding site" evidence="8">
    <location>
        <position position="167"/>
    </location>
    <ligand>
        <name>substrate</name>
    </ligand>
</feature>
<evidence type="ECO:0000256" key="3">
    <source>
        <dbReference type="ARBA" id="ARBA00022694"/>
    </source>
</evidence>
<keyword evidence="2 8" id="KW-0808">Transferase</keyword>
<feature type="binding site" evidence="8">
    <location>
        <begin position="134"/>
        <end position="138"/>
    </location>
    <ligand>
        <name>substrate</name>
    </ligand>
</feature>
<dbReference type="Proteomes" id="UP000006365">
    <property type="component" value="Chromosome"/>
</dbReference>
<dbReference type="NCBIfam" id="TIGR03723">
    <property type="entry name" value="T6A_TsaD_YgjD"/>
    <property type="match status" value="1"/>
</dbReference>
<feature type="binding site" evidence="8">
    <location>
        <position position="180"/>
    </location>
    <ligand>
        <name>substrate</name>
    </ligand>
</feature>
<name>A0A7U3YKS0_DESPD</name>
<dbReference type="AlphaFoldDB" id="A0A7U3YKS0"/>
<dbReference type="PANTHER" id="PTHR11735:SF6">
    <property type="entry name" value="TRNA N6-ADENOSINE THREONYLCARBAMOYLTRANSFERASE, MITOCHONDRIAL"/>
    <property type="match status" value="1"/>
</dbReference>
<evidence type="ECO:0000256" key="5">
    <source>
        <dbReference type="ARBA" id="ARBA00023004"/>
    </source>
</evidence>
<dbReference type="GO" id="GO:0016787">
    <property type="term" value="F:hydrolase activity"/>
    <property type="evidence" value="ECO:0007669"/>
    <property type="project" value="UniProtKB-KW"/>
</dbReference>
<keyword evidence="1 8" id="KW-0963">Cytoplasm</keyword>
<dbReference type="GO" id="GO:0005737">
    <property type="term" value="C:cytoplasm"/>
    <property type="evidence" value="ECO:0007669"/>
    <property type="project" value="UniProtKB-SubCell"/>
</dbReference>
<feature type="binding site" evidence="8">
    <location>
        <position position="274"/>
    </location>
    <ligand>
        <name>substrate</name>
    </ligand>
</feature>
<dbReference type="GO" id="GO:0061711">
    <property type="term" value="F:tRNA N(6)-L-threonylcarbamoyladenine synthase activity"/>
    <property type="evidence" value="ECO:0007669"/>
    <property type="project" value="UniProtKB-EC"/>
</dbReference>
<dbReference type="InterPro" id="IPR000905">
    <property type="entry name" value="Gcp-like_dom"/>
</dbReference>
<dbReference type="SUPFAM" id="SSF53067">
    <property type="entry name" value="Actin-like ATPase domain"/>
    <property type="match status" value="1"/>
</dbReference>
<keyword evidence="6 8" id="KW-0012">Acyltransferase</keyword>
<comment type="subcellular location">
    <subcellularLocation>
        <location evidence="8">Cytoplasm</location>
    </subcellularLocation>
</comment>
<dbReference type="EMBL" id="CP002364">
    <property type="protein sequence ID" value="ADW17155.1"/>
    <property type="molecule type" value="Genomic_DNA"/>
</dbReference>
<keyword evidence="11" id="KW-1185">Reference proteome</keyword>
<dbReference type="PANTHER" id="PTHR11735">
    <property type="entry name" value="TRNA N6-ADENOSINE THREONYLCARBAMOYLTRANSFERASE"/>
    <property type="match status" value="1"/>
</dbReference>
<feature type="binding site" evidence="8">
    <location>
        <position position="302"/>
    </location>
    <ligand>
        <name>Fe cation</name>
        <dbReference type="ChEBI" id="CHEBI:24875"/>
    </ligand>
</feature>
<evidence type="ECO:0000259" key="9">
    <source>
        <dbReference type="Pfam" id="PF00814"/>
    </source>
</evidence>
<dbReference type="GO" id="GO:0002949">
    <property type="term" value="P:tRNA threonylcarbamoyladenosine modification"/>
    <property type="evidence" value="ECO:0007669"/>
    <property type="project" value="UniProtKB-UniRule"/>
</dbReference>
<dbReference type="Pfam" id="PF00814">
    <property type="entry name" value="TsaD"/>
    <property type="match status" value="1"/>
</dbReference>
<comment type="catalytic activity">
    <reaction evidence="7 8">
        <text>L-threonylcarbamoyladenylate + adenosine(37) in tRNA = N(6)-L-threonylcarbamoyladenosine(37) in tRNA + AMP + H(+)</text>
        <dbReference type="Rhea" id="RHEA:37059"/>
        <dbReference type="Rhea" id="RHEA-COMP:10162"/>
        <dbReference type="Rhea" id="RHEA-COMP:10163"/>
        <dbReference type="ChEBI" id="CHEBI:15378"/>
        <dbReference type="ChEBI" id="CHEBI:73682"/>
        <dbReference type="ChEBI" id="CHEBI:74411"/>
        <dbReference type="ChEBI" id="CHEBI:74418"/>
        <dbReference type="ChEBI" id="CHEBI:456215"/>
        <dbReference type="EC" id="2.3.1.234"/>
    </reaction>
</comment>
<dbReference type="InterPro" id="IPR022450">
    <property type="entry name" value="TsaD"/>
</dbReference>
<dbReference type="CDD" id="cd24133">
    <property type="entry name" value="ASKHA_NBD_TsaD_bac"/>
    <property type="match status" value="1"/>
</dbReference>
<dbReference type="GO" id="GO:0005506">
    <property type="term" value="F:iron ion binding"/>
    <property type="evidence" value="ECO:0007669"/>
    <property type="project" value="UniProtKB-UniRule"/>
</dbReference>
<keyword evidence="4 8" id="KW-0479">Metal-binding</keyword>
<accession>A0A7U3YKS0</accession>
<dbReference type="InterPro" id="IPR017861">
    <property type="entry name" value="KAE1/TsaD"/>
</dbReference>
<dbReference type="EC" id="2.3.1.234" evidence="8"/>
<evidence type="ECO:0000256" key="6">
    <source>
        <dbReference type="ARBA" id="ARBA00023315"/>
    </source>
</evidence>
<dbReference type="Gene3D" id="3.30.420.40">
    <property type="match status" value="2"/>
</dbReference>
<dbReference type="PRINTS" id="PR00789">
    <property type="entry name" value="OSIALOPTASE"/>
</dbReference>
<evidence type="ECO:0000256" key="4">
    <source>
        <dbReference type="ARBA" id="ARBA00022723"/>
    </source>
</evidence>
<comment type="function">
    <text evidence="8">Required for the formation of a threonylcarbamoyl group on adenosine at position 37 (t(6)A37) in tRNAs that read codons beginning with adenine. Is involved in the transfer of the threonylcarbamoyl moiety of threonylcarbamoyl-AMP (TC-AMP) to the N6 group of A37, together with TsaE and TsaB. TsaD likely plays a direct catalytic role in this reaction.</text>
</comment>
<keyword evidence="5 8" id="KW-0408">Iron</keyword>
<sequence length="334" mass="35165">MLILAIESSCDDTAAAVVQPENRVLSSIISSQNEIHARFGGIVPELASRRHIEMIQPVVDEALHQAGVDLTDIDLIATTQGPGLVGSLLVGFTFAKGLALVRGLPCVGVDHMAAHLLSCLLEERQPAFPYTALIVSGGNTSLFAVEDPLSFTRLGCTRDDAAGEAFDKVAKLLGLGYPGGPVISRLAADGDPTAIAFPRARLGEHSLDFSFSGLKTSVASQVDSLRRNGAPLPIPDICASFQEAVVDVLVDKTLAAAERTGHQRIVIGGGVAANPRLRNALAQRCDAHGLELFMPSPVYCTDNAAMVAVAGYYRFLGGHLLDADADAYSRSPLN</sequence>
<feature type="binding site" evidence="8">
    <location>
        <position position="115"/>
    </location>
    <ligand>
        <name>Fe cation</name>
        <dbReference type="ChEBI" id="CHEBI:24875"/>
    </ligand>
</feature>
<dbReference type="FunFam" id="3.30.420.40:FF:000040">
    <property type="entry name" value="tRNA N6-adenosine threonylcarbamoyltransferase"/>
    <property type="match status" value="1"/>
</dbReference>
<evidence type="ECO:0000313" key="10">
    <source>
        <dbReference type="EMBL" id="ADW17155.1"/>
    </source>
</evidence>
<feature type="domain" description="Gcp-like" evidence="9">
    <location>
        <begin position="24"/>
        <end position="308"/>
    </location>
</feature>
<evidence type="ECO:0000256" key="2">
    <source>
        <dbReference type="ARBA" id="ARBA00022679"/>
    </source>
</evidence>
<evidence type="ECO:0000256" key="7">
    <source>
        <dbReference type="ARBA" id="ARBA00048117"/>
    </source>
</evidence>
<keyword evidence="10" id="KW-0378">Hydrolase</keyword>
<organism evidence="10 11">
    <name type="scientific">Desulfobulbus propionicus (strain ATCC 33891 / DSM 2032 / VKM B-1956 / 1pr3)</name>
    <dbReference type="NCBI Taxonomy" id="577650"/>
    <lineage>
        <taxon>Bacteria</taxon>
        <taxon>Pseudomonadati</taxon>
        <taxon>Thermodesulfobacteriota</taxon>
        <taxon>Desulfobulbia</taxon>
        <taxon>Desulfobulbales</taxon>
        <taxon>Desulfobulbaceae</taxon>
        <taxon>Desulfobulbus</taxon>
    </lineage>
</organism>
<evidence type="ECO:0000313" key="11">
    <source>
        <dbReference type="Proteomes" id="UP000006365"/>
    </source>
</evidence>
<evidence type="ECO:0000256" key="8">
    <source>
        <dbReference type="HAMAP-Rule" id="MF_01445"/>
    </source>
</evidence>
<dbReference type="RefSeq" id="WP_015723699.1">
    <property type="nucleotide sequence ID" value="NC_014972.1"/>
</dbReference>
<feature type="binding site" evidence="8">
    <location>
        <position position="111"/>
    </location>
    <ligand>
        <name>Fe cation</name>
        <dbReference type="ChEBI" id="CHEBI:24875"/>
    </ligand>
</feature>